<dbReference type="SUPFAM" id="SSF48726">
    <property type="entry name" value="Immunoglobulin"/>
    <property type="match status" value="1"/>
</dbReference>
<evidence type="ECO:0000313" key="1">
    <source>
        <dbReference type="EMBL" id="KPJ17257.1"/>
    </source>
</evidence>
<dbReference type="EMBL" id="KQ460154">
    <property type="protein sequence ID" value="KPJ17257.1"/>
    <property type="molecule type" value="Genomic_DNA"/>
</dbReference>
<gene>
    <name evidence="1" type="ORF">RR48_08748</name>
</gene>
<proteinExistence type="predicted"/>
<evidence type="ECO:0008006" key="3">
    <source>
        <dbReference type="Google" id="ProtNLM"/>
    </source>
</evidence>
<dbReference type="InterPro" id="IPR036179">
    <property type="entry name" value="Ig-like_dom_sf"/>
</dbReference>
<dbReference type="AlphaFoldDB" id="A0A194RI69"/>
<reference evidence="1 2" key="1">
    <citation type="journal article" date="2015" name="Nat. Commun.">
        <title>Outbred genome sequencing and CRISPR/Cas9 gene editing in butterflies.</title>
        <authorList>
            <person name="Li X."/>
            <person name="Fan D."/>
            <person name="Zhang W."/>
            <person name="Liu G."/>
            <person name="Zhang L."/>
            <person name="Zhao L."/>
            <person name="Fang X."/>
            <person name="Chen L."/>
            <person name="Dong Y."/>
            <person name="Chen Y."/>
            <person name="Ding Y."/>
            <person name="Zhao R."/>
            <person name="Feng M."/>
            <person name="Zhu Y."/>
            <person name="Feng Y."/>
            <person name="Jiang X."/>
            <person name="Zhu D."/>
            <person name="Xiang H."/>
            <person name="Feng X."/>
            <person name="Li S."/>
            <person name="Wang J."/>
            <person name="Zhang G."/>
            <person name="Kronforst M.R."/>
            <person name="Wang W."/>
        </authorList>
    </citation>
    <scope>NUCLEOTIDE SEQUENCE [LARGE SCALE GENOMIC DNA]</scope>
    <source>
        <strain evidence="1">Ya'a_city_454_Pm</strain>
        <tissue evidence="1">Whole body</tissue>
    </source>
</reference>
<organism evidence="1 2">
    <name type="scientific">Papilio machaon</name>
    <name type="common">Old World swallowtail butterfly</name>
    <dbReference type="NCBI Taxonomy" id="76193"/>
    <lineage>
        <taxon>Eukaryota</taxon>
        <taxon>Metazoa</taxon>
        <taxon>Ecdysozoa</taxon>
        <taxon>Arthropoda</taxon>
        <taxon>Hexapoda</taxon>
        <taxon>Insecta</taxon>
        <taxon>Pterygota</taxon>
        <taxon>Neoptera</taxon>
        <taxon>Endopterygota</taxon>
        <taxon>Lepidoptera</taxon>
        <taxon>Glossata</taxon>
        <taxon>Ditrysia</taxon>
        <taxon>Papilionoidea</taxon>
        <taxon>Papilionidae</taxon>
        <taxon>Papilioninae</taxon>
        <taxon>Papilio</taxon>
    </lineage>
</organism>
<name>A0A194RI69_PAPMA</name>
<accession>A0A194RI69</accession>
<dbReference type="Gene3D" id="2.60.40.10">
    <property type="entry name" value="Immunoglobulins"/>
    <property type="match status" value="1"/>
</dbReference>
<dbReference type="InterPro" id="IPR013783">
    <property type="entry name" value="Ig-like_fold"/>
</dbReference>
<dbReference type="InParanoid" id="A0A194RI69"/>
<sequence length="340" mass="38256">MKTNIIISSLYVPTERLGTYPKLGATRPRGHGSKLTRSRGPAIMRQRAVRSSDSLVNCADATKRAIRLGSMLALYQFNENYETKVATEGIHLNITSAWKPDFGWEVTCMWETPPNDTLQSVRLQNNGQQFMIYRPEASFISTDLRQVLFLIHGASRVETFRTPGNVLSVDCTLTATKGRKGRCVLTIEPYQPPMSDFTYTCEVSGERPTFMIERMDYIVKTIVPPASAKLEYKKYDEVSPGRVMMNCTSSGLPAPNLQWTVADAKVQADFTGRFWNRTTKLWHVWSFFAYTRADPSTTVTCSPEVLTHEEVLKGTPATFSSASLIEKFYASPTLTTKLRT</sequence>
<protein>
    <recommendedName>
        <fullName evidence="3">Ig-like domain-containing protein</fullName>
    </recommendedName>
</protein>
<dbReference type="Proteomes" id="UP000053240">
    <property type="component" value="Unassembled WGS sequence"/>
</dbReference>
<keyword evidence="2" id="KW-1185">Reference proteome</keyword>
<evidence type="ECO:0000313" key="2">
    <source>
        <dbReference type="Proteomes" id="UP000053240"/>
    </source>
</evidence>